<dbReference type="PANTHER" id="PTHR30536">
    <property type="entry name" value="ALTRONATE/GALACTARATE DEHYDRATASE"/>
    <property type="match status" value="1"/>
</dbReference>
<dbReference type="RefSeq" id="WP_092893501.1">
    <property type="nucleotide sequence ID" value="NZ_FOOQ01000005.1"/>
</dbReference>
<dbReference type="STRING" id="553467.SAMN04488063_3132"/>
<dbReference type="AlphaFoldDB" id="A0A1I2V9S7"/>
<dbReference type="InterPro" id="IPR013974">
    <property type="entry name" value="SAF"/>
</dbReference>
<keyword evidence="4" id="KW-1185">Reference proteome</keyword>
<dbReference type="InterPro" id="IPR044144">
    <property type="entry name" value="SAF_UxaA/GarD"/>
</dbReference>
<evidence type="ECO:0000313" key="4">
    <source>
        <dbReference type="Proteomes" id="UP000198876"/>
    </source>
</evidence>
<organism evidence="3 4">
    <name type="scientific">Halopelagius inordinatus</name>
    <dbReference type="NCBI Taxonomy" id="553467"/>
    <lineage>
        <taxon>Archaea</taxon>
        <taxon>Methanobacteriati</taxon>
        <taxon>Methanobacteriota</taxon>
        <taxon>Stenosarchaea group</taxon>
        <taxon>Halobacteria</taxon>
        <taxon>Halobacteriales</taxon>
        <taxon>Haloferacaceae</taxon>
    </lineage>
</organism>
<dbReference type="SMART" id="SM00858">
    <property type="entry name" value="SAF"/>
    <property type="match status" value="1"/>
</dbReference>
<reference evidence="4" key="1">
    <citation type="submission" date="2016-10" db="EMBL/GenBank/DDBJ databases">
        <authorList>
            <person name="Varghese N."/>
            <person name="Submissions S."/>
        </authorList>
    </citation>
    <scope>NUCLEOTIDE SEQUENCE [LARGE SCALE GENOMIC DNA]</scope>
    <source>
        <strain evidence="4">CGMCC 1.7739</strain>
    </source>
</reference>
<dbReference type="OrthoDB" id="214896at2157"/>
<dbReference type="Pfam" id="PF08666">
    <property type="entry name" value="SAF"/>
    <property type="match status" value="1"/>
</dbReference>
<gene>
    <name evidence="3" type="ORF">SAMN04488063_3132</name>
</gene>
<feature type="domain" description="SAF" evidence="2">
    <location>
        <begin position="17"/>
        <end position="88"/>
    </location>
</feature>
<dbReference type="InterPro" id="IPR052172">
    <property type="entry name" value="UxaA_altronate/galactarate_dh"/>
</dbReference>
<dbReference type="Proteomes" id="UP000198876">
    <property type="component" value="Unassembled WGS sequence"/>
</dbReference>
<evidence type="ECO:0000256" key="1">
    <source>
        <dbReference type="ARBA" id="ARBA00023239"/>
    </source>
</evidence>
<keyword evidence="1" id="KW-0456">Lyase</keyword>
<evidence type="ECO:0000259" key="2">
    <source>
        <dbReference type="SMART" id="SM00858"/>
    </source>
</evidence>
<dbReference type="PANTHER" id="PTHR30536:SF5">
    <property type="entry name" value="ALTRONATE DEHYDRATASE"/>
    <property type="match status" value="1"/>
</dbReference>
<name>A0A1I2V9S7_9EURY</name>
<accession>A0A1I2V9S7</accession>
<dbReference type="GO" id="GO:0019698">
    <property type="term" value="P:D-galacturonate catabolic process"/>
    <property type="evidence" value="ECO:0007669"/>
    <property type="project" value="TreeGrafter"/>
</dbReference>
<dbReference type="EMBL" id="FOOQ01000005">
    <property type="protein sequence ID" value="SFG86105.1"/>
    <property type="molecule type" value="Genomic_DNA"/>
</dbReference>
<proteinExistence type="predicted"/>
<dbReference type="Gene3D" id="2.30.130.110">
    <property type="match status" value="1"/>
</dbReference>
<dbReference type="GO" id="GO:0016829">
    <property type="term" value="F:lyase activity"/>
    <property type="evidence" value="ECO:0007669"/>
    <property type="project" value="UniProtKB-KW"/>
</dbReference>
<sequence length="104" mass="11076">MKGRVLDDTLLLLSDSDNVGTTVDDLDSGTEIEYDDRTVVLSADVPFGHKVAIESLSAGDEVRKYGEVIGTATQAIARGEWVHTHNCESTRGRGDRAAIGGETA</sequence>
<dbReference type="CDD" id="cd11613">
    <property type="entry name" value="SAF_AH_GD"/>
    <property type="match status" value="1"/>
</dbReference>
<protein>
    <submittedName>
        <fullName evidence="3">Altronate dehydratase small subunit</fullName>
    </submittedName>
</protein>
<evidence type="ECO:0000313" key="3">
    <source>
        <dbReference type="EMBL" id="SFG86105.1"/>
    </source>
</evidence>